<reference evidence="5 6" key="1">
    <citation type="submission" date="2018-08" db="EMBL/GenBank/DDBJ databases">
        <title>Recombination of ecologically and evolutionarily significant loci maintains genetic cohesion in the Pseudomonas syringae species complex.</title>
        <authorList>
            <person name="Dillon M."/>
            <person name="Thakur S."/>
            <person name="Almeida R.N.D."/>
            <person name="Weir B.S."/>
            <person name="Guttman D.S."/>
        </authorList>
    </citation>
    <scope>NUCLEOTIDE SEQUENCE [LARGE SCALE GENOMIC DNA]</scope>
    <source>
        <strain evidence="5 6">ICMP 3883</strain>
    </source>
</reference>
<evidence type="ECO:0000313" key="5">
    <source>
        <dbReference type="EMBL" id="RML43622.1"/>
    </source>
</evidence>
<evidence type="ECO:0000256" key="1">
    <source>
        <dbReference type="ARBA" id="ARBA00022692"/>
    </source>
</evidence>
<protein>
    <recommendedName>
        <fullName evidence="7">MFS transporter</fullName>
    </recommendedName>
</protein>
<dbReference type="InterPro" id="IPR036259">
    <property type="entry name" value="MFS_trans_sf"/>
</dbReference>
<sequence length="218" mass="23112">MDRAGLPRLTVFRLALAQLISWGVTFYLPGAFGNAIADDLGWSTQRVFSGLSVALLVMALVSTLSAGLIQRFGARQVLQSGAGFNAAGCCILALCDSPQGWFSGWAVLGLGMRLSLYDALFAALAGLLGERSRPLMVQITLLGGLASAVFWPLGHGLLGVVGWRSAIAIYACLARCLAGCCLAGCPTFCPVPLLKSMCPVRLTPPHGSVRRAMRWAWR</sequence>
<name>A0A3M2VWG5_PSESI</name>
<comment type="caution">
    <text evidence="5">The sequence shown here is derived from an EMBL/GenBank/DDBJ whole genome shotgun (WGS) entry which is preliminary data.</text>
</comment>
<dbReference type="Gene3D" id="1.20.1250.20">
    <property type="entry name" value="MFS general substrate transporter like domains"/>
    <property type="match status" value="1"/>
</dbReference>
<evidence type="ECO:0000256" key="4">
    <source>
        <dbReference type="SAM" id="Phobius"/>
    </source>
</evidence>
<feature type="transmembrane region" description="Helical" evidence="4">
    <location>
        <begin position="135"/>
        <end position="154"/>
    </location>
</feature>
<dbReference type="Proteomes" id="UP000280292">
    <property type="component" value="Unassembled WGS sequence"/>
</dbReference>
<accession>A0A3M2VWG5</accession>
<proteinExistence type="predicted"/>
<evidence type="ECO:0000313" key="6">
    <source>
        <dbReference type="Proteomes" id="UP000280292"/>
    </source>
</evidence>
<feature type="transmembrane region" description="Helical" evidence="4">
    <location>
        <begin position="12"/>
        <end position="36"/>
    </location>
</feature>
<evidence type="ECO:0000256" key="2">
    <source>
        <dbReference type="ARBA" id="ARBA00022989"/>
    </source>
</evidence>
<dbReference type="Pfam" id="PF07690">
    <property type="entry name" value="MFS_1"/>
    <property type="match status" value="1"/>
</dbReference>
<feature type="transmembrane region" description="Helical" evidence="4">
    <location>
        <begin position="105"/>
        <end position="128"/>
    </location>
</feature>
<evidence type="ECO:0008006" key="7">
    <source>
        <dbReference type="Google" id="ProtNLM"/>
    </source>
</evidence>
<gene>
    <name evidence="5" type="ORF">ALQ95_04404</name>
</gene>
<feature type="transmembrane region" description="Helical" evidence="4">
    <location>
        <begin position="48"/>
        <end position="69"/>
    </location>
</feature>
<organism evidence="5 6">
    <name type="scientific">Pseudomonas syringae pv. ribicola</name>
    <dbReference type="NCBI Taxonomy" id="55398"/>
    <lineage>
        <taxon>Bacteria</taxon>
        <taxon>Pseudomonadati</taxon>
        <taxon>Pseudomonadota</taxon>
        <taxon>Gammaproteobacteria</taxon>
        <taxon>Pseudomonadales</taxon>
        <taxon>Pseudomonadaceae</taxon>
        <taxon>Pseudomonas</taxon>
    </lineage>
</organism>
<keyword evidence="1 4" id="KW-0812">Transmembrane</keyword>
<dbReference type="InterPro" id="IPR011701">
    <property type="entry name" value="MFS"/>
</dbReference>
<dbReference type="EMBL" id="RBNR01000169">
    <property type="protein sequence ID" value="RML43622.1"/>
    <property type="molecule type" value="Genomic_DNA"/>
</dbReference>
<keyword evidence="3 4" id="KW-0472">Membrane</keyword>
<keyword evidence="2 4" id="KW-1133">Transmembrane helix</keyword>
<dbReference type="GO" id="GO:0022857">
    <property type="term" value="F:transmembrane transporter activity"/>
    <property type="evidence" value="ECO:0007669"/>
    <property type="project" value="InterPro"/>
</dbReference>
<dbReference type="AlphaFoldDB" id="A0A3M2VWG5"/>
<feature type="transmembrane region" description="Helical" evidence="4">
    <location>
        <begin position="166"/>
        <end position="189"/>
    </location>
</feature>
<dbReference type="SUPFAM" id="SSF103473">
    <property type="entry name" value="MFS general substrate transporter"/>
    <property type="match status" value="1"/>
</dbReference>
<evidence type="ECO:0000256" key="3">
    <source>
        <dbReference type="ARBA" id="ARBA00023136"/>
    </source>
</evidence>